<dbReference type="InterPro" id="IPR005829">
    <property type="entry name" value="Sugar_transporter_CS"/>
</dbReference>
<sequence>MKLEQLGISQQTLVFNNGGQVVPAKTSVQYIPALAAALGVLATGMTLGWTSPAGDKIYNLCRFITGLSAGAFCVTVPIYIAEIAESRIRGTLGSFFQLNITIGIFITYVLGPIFNMRILSIISAIIPLIFFGIFMFMPESPIYYLKKGDEDSARKSLIKLRGVQYNIENELQSHKDALVKNNTNATSFWIVLKSKATIKGFIIAYGLMFFQQMCGVNIVIFYTDSIFEKAGSDLESIYSTMIVGAIQIVATSVSTLVVDLAGRRILLLISIIFLCLTTCALGIYFYLLEINEDVSTIRWLPLASMCIFTIMFSMGFGPIPWMMTGEIFPAEVKGVAASSACLVNWILVFVVTKYFSNVSQIIGVGETFWLFSVLCVIGTFFVYLLVPETKGKTLEEIQRELNGS</sequence>
<evidence type="ECO:0000256" key="8">
    <source>
        <dbReference type="RuleBase" id="RU003346"/>
    </source>
</evidence>
<dbReference type="NCBIfam" id="TIGR00879">
    <property type="entry name" value="SP"/>
    <property type="match status" value="1"/>
</dbReference>
<proteinExistence type="inferred from homology"/>
<dbReference type="GO" id="GO:0022857">
    <property type="term" value="F:transmembrane transporter activity"/>
    <property type="evidence" value="ECO:0007669"/>
    <property type="project" value="InterPro"/>
</dbReference>
<feature type="transmembrane region" description="Helical" evidence="9">
    <location>
        <begin position="335"/>
        <end position="355"/>
    </location>
</feature>
<dbReference type="InterPro" id="IPR050549">
    <property type="entry name" value="MFS_Trehalose_Transporter"/>
</dbReference>
<feature type="transmembrane region" description="Helical" evidence="9">
    <location>
        <begin position="57"/>
        <end position="80"/>
    </location>
</feature>
<dbReference type="SUPFAM" id="SSF103473">
    <property type="entry name" value="MFS general substrate transporter"/>
    <property type="match status" value="1"/>
</dbReference>
<protein>
    <submittedName>
        <fullName evidence="11">Facilitated trehalose transporter Tret1</fullName>
    </submittedName>
</protein>
<evidence type="ECO:0000259" key="10">
    <source>
        <dbReference type="PROSITE" id="PS50850"/>
    </source>
</evidence>
<feature type="transmembrane region" description="Helical" evidence="9">
    <location>
        <begin position="92"/>
        <end position="110"/>
    </location>
</feature>
<dbReference type="Proteomes" id="UP000053825">
    <property type="component" value="Unassembled WGS sequence"/>
</dbReference>
<feature type="transmembrane region" description="Helical" evidence="9">
    <location>
        <begin position="237"/>
        <end position="258"/>
    </location>
</feature>
<reference evidence="11 12" key="1">
    <citation type="submission" date="2015-07" db="EMBL/GenBank/DDBJ databases">
        <title>The genome of Habropoda laboriosa.</title>
        <authorList>
            <person name="Pan H."/>
            <person name="Kapheim K."/>
        </authorList>
    </citation>
    <scope>NUCLEOTIDE SEQUENCE [LARGE SCALE GENOMIC DNA]</scope>
    <source>
        <strain evidence="11">0110345459</strain>
    </source>
</reference>
<dbReference type="PROSITE" id="PS50850">
    <property type="entry name" value="MFS"/>
    <property type="match status" value="1"/>
</dbReference>
<comment type="subcellular location">
    <subcellularLocation>
        <location evidence="1">Cell membrane</location>
        <topology evidence="1">Multi-pass membrane protein</topology>
    </subcellularLocation>
</comment>
<dbReference type="FunFam" id="1.20.1250.20:FF:000055">
    <property type="entry name" value="Facilitated trehalose transporter Tret1-2 homolog"/>
    <property type="match status" value="1"/>
</dbReference>
<evidence type="ECO:0000256" key="7">
    <source>
        <dbReference type="ARBA" id="ARBA00024348"/>
    </source>
</evidence>
<keyword evidence="8" id="KW-0813">Transport</keyword>
<feature type="transmembrane region" description="Helical" evidence="9">
    <location>
        <begin position="265"/>
        <end position="287"/>
    </location>
</feature>
<dbReference type="InterPro" id="IPR036259">
    <property type="entry name" value="MFS_trans_sf"/>
</dbReference>
<name>A0A0L7R7C6_9HYME</name>
<keyword evidence="3 9" id="KW-0812">Transmembrane</keyword>
<comment type="similarity">
    <text evidence="7">Belongs to the major facilitator superfamily. Sugar transporter (TC 2.A.1.1) family. Trehalose transporter subfamily.</text>
</comment>
<keyword evidence="2" id="KW-1003">Cell membrane</keyword>
<dbReference type="PANTHER" id="PTHR48021:SF1">
    <property type="entry name" value="GH07001P-RELATED"/>
    <property type="match status" value="1"/>
</dbReference>
<feature type="domain" description="Major facilitator superfamily (MFS) profile" evidence="10">
    <location>
        <begin position="1"/>
        <end position="390"/>
    </location>
</feature>
<keyword evidence="6" id="KW-0325">Glycoprotein</keyword>
<feature type="transmembrane region" description="Helical" evidence="9">
    <location>
        <begin position="299"/>
        <end position="323"/>
    </location>
</feature>
<feature type="transmembrane region" description="Helical" evidence="9">
    <location>
        <begin position="202"/>
        <end position="222"/>
    </location>
</feature>
<accession>A0A0L7R7C6</accession>
<keyword evidence="12" id="KW-1185">Reference proteome</keyword>
<evidence type="ECO:0000313" key="12">
    <source>
        <dbReference type="Proteomes" id="UP000053825"/>
    </source>
</evidence>
<dbReference type="PANTHER" id="PTHR48021">
    <property type="match status" value="1"/>
</dbReference>
<dbReference type="STRING" id="597456.A0A0L7R7C6"/>
<dbReference type="GO" id="GO:0005886">
    <property type="term" value="C:plasma membrane"/>
    <property type="evidence" value="ECO:0007669"/>
    <property type="project" value="UniProtKB-SubCell"/>
</dbReference>
<dbReference type="Pfam" id="PF00083">
    <property type="entry name" value="Sugar_tr"/>
    <property type="match status" value="1"/>
</dbReference>
<evidence type="ECO:0000256" key="1">
    <source>
        <dbReference type="ARBA" id="ARBA00004651"/>
    </source>
</evidence>
<evidence type="ECO:0000256" key="5">
    <source>
        <dbReference type="ARBA" id="ARBA00023136"/>
    </source>
</evidence>
<dbReference type="PROSITE" id="PS00217">
    <property type="entry name" value="SUGAR_TRANSPORT_2"/>
    <property type="match status" value="1"/>
</dbReference>
<evidence type="ECO:0000256" key="2">
    <source>
        <dbReference type="ARBA" id="ARBA00022475"/>
    </source>
</evidence>
<dbReference type="AlphaFoldDB" id="A0A0L7R7C6"/>
<gene>
    <name evidence="11" type="ORF">WH47_00431</name>
</gene>
<keyword evidence="4 9" id="KW-1133">Transmembrane helix</keyword>
<evidence type="ECO:0000313" key="11">
    <source>
        <dbReference type="EMBL" id="KOC66738.1"/>
    </source>
</evidence>
<dbReference type="InterPro" id="IPR003663">
    <property type="entry name" value="Sugar/inositol_transpt"/>
</dbReference>
<feature type="transmembrane region" description="Helical" evidence="9">
    <location>
        <begin position="116"/>
        <end position="137"/>
    </location>
</feature>
<dbReference type="Gene3D" id="1.20.1250.20">
    <property type="entry name" value="MFS general substrate transporter like domains"/>
    <property type="match status" value="1"/>
</dbReference>
<feature type="transmembrane region" description="Helical" evidence="9">
    <location>
        <begin position="367"/>
        <end position="386"/>
    </location>
</feature>
<dbReference type="InterPro" id="IPR020846">
    <property type="entry name" value="MFS_dom"/>
</dbReference>
<evidence type="ECO:0000256" key="3">
    <source>
        <dbReference type="ARBA" id="ARBA00022692"/>
    </source>
</evidence>
<evidence type="ECO:0000256" key="9">
    <source>
        <dbReference type="SAM" id="Phobius"/>
    </source>
</evidence>
<dbReference type="PRINTS" id="PR00171">
    <property type="entry name" value="SUGRTRNSPORT"/>
</dbReference>
<feature type="transmembrane region" description="Helical" evidence="9">
    <location>
        <begin position="30"/>
        <end position="51"/>
    </location>
</feature>
<evidence type="ECO:0000256" key="4">
    <source>
        <dbReference type="ARBA" id="ARBA00022989"/>
    </source>
</evidence>
<keyword evidence="5 9" id="KW-0472">Membrane</keyword>
<organism evidence="11 12">
    <name type="scientific">Habropoda laboriosa</name>
    <dbReference type="NCBI Taxonomy" id="597456"/>
    <lineage>
        <taxon>Eukaryota</taxon>
        <taxon>Metazoa</taxon>
        <taxon>Ecdysozoa</taxon>
        <taxon>Arthropoda</taxon>
        <taxon>Hexapoda</taxon>
        <taxon>Insecta</taxon>
        <taxon>Pterygota</taxon>
        <taxon>Neoptera</taxon>
        <taxon>Endopterygota</taxon>
        <taxon>Hymenoptera</taxon>
        <taxon>Apocrita</taxon>
        <taxon>Aculeata</taxon>
        <taxon>Apoidea</taxon>
        <taxon>Anthophila</taxon>
        <taxon>Apidae</taxon>
        <taxon>Habropoda</taxon>
    </lineage>
</organism>
<evidence type="ECO:0000256" key="6">
    <source>
        <dbReference type="ARBA" id="ARBA00023180"/>
    </source>
</evidence>
<dbReference type="InterPro" id="IPR005828">
    <property type="entry name" value="MFS_sugar_transport-like"/>
</dbReference>
<dbReference type="EMBL" id="KQ414642">
    <property type="protein sequence ID" value="KOC66738.1"/>
    <property type="molecule type" value="Genomic_DNA"/>
</dbReference>
<dbReference type="OrthoDB" id="6612291at2759"/>